<dbReference type="Pfam" id="PF13329">
    <property type="entry name" value="ATG2_CAD"/>
    <property type="match status" value="2"/>
</dbReference>
<dbReference type="PANTHER" id="PTHR13190">
    <property type="entry name" value="AUTOPHAGY-RELATED 2, ISOFORM A"/>
    <property type="match status" value="1"/>
</dbReference>
<evidence type="ECO:0000256" key="10">
    <source>
        <dbReference type="ARBA" id="ARBA00024479"/>
    </source>
</evidence>
<sequence length="1550" mass="173345">MWSLKRLGCRLNINTSSKVDFRFSQQNLEITYATLLVFNKDGEQHATHMYSSMHGSAPCIKATITYMEQTKVSQYKCTHMYSSMHGSAPCIKATITYMEQTKVSQYKCTHMYSSMHGSAPCIKATITYMEQTKGSRKISPRTDVNVTIGACESEIDVTIIDRVNSLLSPPPRSRSCSHTGNIPMYTGVPDTFSQTLEDGANSSEMTTDIKVNSSNVKLYIRFPIPDLRPQSQVDRFPWWKKNLREEMVILKLSDFRFITSIKSQQSVLQMDVICKEVHGSFLLDPNHEPEPFAYACGDNDNEDGFNSPQISLKLSKQIISLLDEQGMNSENNTPLDSLNGACQFDKVDPSPFSNKKSMYGKDDDGSKEDTHKHVSEEMVIPGDRDEMMEFQDTCLNNTEITLDIYLPMANCYLPSKNFYEVLYNRFNNDLLLWEPVAPSPLPTQDQASGSIQPFDLSCYPQVLQDNFELAKSAIQYESSDEEEDCSYNYYSIHDSKYPRKSNTNNNQPCKVCLLLRIDKGKLTTSLNSKAEDSKGAAVAVLQNANLFTVSHFKGDPSLQYICFISNQVELYHSGTLSASEDFSLVPTCENISYIPACLRKCKKIYPTETGVNNKLDLSNEDMLSVAVRIKKDTTAINDLTKDEKVKEFLVSLGVHGATLRHKIVESGCSWISQVLDLLDAKDYEVLGYIAPKVLTELHVHLWKCSVDYRPLQNPTKALLKAESFSISSNIVAESSTSLLRFVLDDASLFLSQSSKPVINLQRDYVCVADLERFELALRMNDGKEHKFPKTDFKVSTNRLNIRTCSDSCKALMDLIRYFATDGDLDIEEAEDLNSTGTSDDIISTDDSQQTIDDDSEDDRSGLSESRLEQLHTLVEDAMQESGAITSPDKPESSAHRTEVFFTTEGGTGEVPHAGMMRPIVISASADSVASTCSGVSETFSDDEDFCIIDDPGIGIAPKDGEPCVRVFTTDPIEIKDNHFSQPTGKTDLLKAPDHYPTAEYRYTLKELTIVWYMYGGRDFSDAPKSTSLDKDTTMSFKPEKSDSKHQIRMGYRPKLPGSDRLSAKVRGGPGRDHDVLMELQLTKIRMQHETYPSHTEQASRQILVISDVEIRDKLTVSSINKLLYQYSSETLPKQTNSNMVLIKAVHVRPDPSINSQECSLRISVQPLRLNVDQDSLFFMRDFFTQLSGGTVEQAVPLEKETESKPRSRTPSGASAPSPPHPVMTVGLPEALEEDTDPQELLMMFDEVQDLQMNTSSDGEHTPRPSSSEPTIEPSSQPIFIKSFIFSPDVPIRLDYHGKKRVLSEHGTLVGLLSGLAQLNCSELQLKRLTYRHGLLGLDKLVTYCINEWLTDIKKNQLASVLGGVGPMHSFVQLAQGVKDLFWLPVEQYRKDGRIVRGLQRGASSFSTSTAMAFLELTNRVVQSVQYVAELTYDMVSPGPSVRIQGHRRRKKYGRKGQPSDLREGLSNAYVVLREGLSEQAQNFMESANTEHEQKGVTGVVGGVMRQIPSAVISPLIIGPDALSNVLGGARNQLRPDAKKEEEEKWKLEPT</sequence>
<dbReference type="Proteomes" id="UP000507470">
    <property type="component" value="Unassembled WGS sequence"/>
</dbReference>
<evidence type="ECO:0000256" key="1">
    <source>
        <dbReference type="ARBA" id="ARBA00004406"/>
    </source>
</evidence>
<dbReference type="GO" id="GO:0000422">
    <property type="term" value="P:autophagy of mitochondrion"/>
    <property type="evidence" value="ECO:0007669"/>
    <property type="project" value="TreeGrafter"/>
</dbReference>
<dbReference type="InterPro" id="IPR026849">
    <property type="entry name" value="ATG2"/>
</dbReference>
<keyword evidence="5" id="KW-0813">Transport</keyword>
<organism evidence="13 14">
    <name type="scientific">Mytilus coruscus</name>
    <name type="common">Sea mussel</name>
    <dbReference type="NCBI Taxonomy" id="42192"/>
    <lineage>
        <taxon>Eukaryota</taxon>
        <taxon>Metazoa</taxon>
        <taxon>Spiralia</taxon>
        <taxon>Lophotrochozoa</taxon>
        <taxon>Mollusca</taxon>
        <taxon>Bivalvia</taxon>
        <taxon>Autobranchia</taxon>
        <taxon>Pteriomorphia</taxon>
        <taxon>Mytilida</taxon>
        <taxon>Mytiloidea</taxon>
        <taxon>Mytilidae</taxon>
        <taxon>Mytilinae</taxon>
        <taxon>Mytilus</taxon>
    </lineage>
</organism>
<evidence type="ECO:0000256" key="11">
    <source>
        <dbReference type="ARBA" id="ARBA00024615"/>
    </source>
</evidence>
<dbReference type="GO" id="GO:0034727">
    <property type="term" value="P:piecemeal microautophagy of the nucleus"/>
    <property type="evidence" value="ECO:0007669"/>
    <property type="project" value="TreeGrafter"/>
</dbReference>
<evidence type="ECO:0000256" key="12">
    <source>
        <dbReference type="SAM" id="MobiDB-lite"/>
    </source>
</evidence>
<dbReference type="GO" id="GO:0006869">
    <property type="term" value="P:lipid transport"/>
    <property type="evidence" value="ECO:0007669"/>
    <property type="project" value="UniProtKB-KW"/>
</dbReference>
<dbReference type="EMBL" id="CACVKT020009959">
    <property type="protein sequence ID" value="CAC5424068.1"/>
    <property type="molecule type" value="Genomic_DNA"/>
</dbReference>
<feature type="compositionally biased region" description="Low complexity" evidence="12">
    <location>
        <begin position="1263"/>
        <end position="1273"/>
    </location>
</feature>
<evidence type="ECO:0000256" key="9">
    <source>
        <dbReference type="ARBA" id="ARBA00023136"/>
    </source>
</evidence>
<gene>
    <name evidence="13" type="ORF">MCOR_56006</name>
</gene>
<dbReference type="GO" id="GO:0043495">
    <property type="term" value="F:protein-membrane adaptor activity"/>
    <property type="evidence" value="ECO:0007669"/>
    <property type="project" value="TreeGrafter"/>
</dbReference>
<feature type="region of interest" description="Disordered" evidence="12">
    <location>
        <begin position="1023"/>
        <end position="1069"/>
    </location>
</feature>
<evidence type="ECO:0000256" key="6">
    <source>
        <dbReference type="ARBA" id="ARBA00022824"/>
    </source>
</evidence>
<evidence type="ECO:0000256" key="2">
    <source>
        <dbReference type="ARBA" id="ARBA00004623"/>
    </source>
</evidence>
<name>A0A6J8EU24_MYTCO</name>
<feature type="compositionally biased region" description="Low complexity" evidence="12">
    <location>
        <begin position="834"/>
        <end position="850"/>
    </location>
</feature>
<dbReference type="PANTHER" id="PTHR13190:SF1">
    <property type="entry name" value="AUTOPHAGY-RELATED 2, ISOFORM A"/>
    <property type="match status" value="1"/>
</dbReference>
<dbReference type="OrthoDB" id="18982at2759"/>
<dbReference type="GO" id="GO:0000045">
    <property type="term" value="P:autophagosome assembly"/>
    <property type="evidence" value="ECO:0007669"/>
    <property type="project" value="TreeGrafter"/>
</dbReference>
<comment type="catalytic activity">
    <reaction evidence="10">
        <text>a 1,2-diacyl-sn-glycero-3-phospho-L-serine(in) = a 1,2-diacyl-sn-glycero-3-phospho-L-serine(out)</text>
        <dbReference type="Rhea" id="RHEA:38663"/>
        <dbReference type="ChEBI" id="CHEBI:57262"/>
    </reaction>
</comment>
<evidence type="ECO:0000313" key="14">
    <source>
        <dbReference type="Proteomes" id="UP000507470"/>
    </source>
</evidence>
<keyword evidence="14" id="KW-1185">Reference proteome</keyword>
<evidence type="ECO:0000256" key="8">
    <source>
        <dbReference type="ARBA" id="ARBA00023055"/>
    </source>
</evidence>
<keyword evidence="6" id="KW-0256">Endoplasmic reticulum</keyword>
<feature type="region of interest" description="Disordered" evidence="12">
    <location>
        <begin position="831"/>
        <end position="864"/>
    </location>
</feature>
<evidence type="ECO:0000256" key="5">
    <source>
        <dbReference type="ARBA" id="ARBA00022448"/>
    </source>
</evidence>
<keyword evidence="9" id="KW-0472">Membrane</keyword>
<dbReference type="GO" id="GO:0061709">
    <property type="term" value="P:reticulophagy"/>
    <property type="evidence" value="ECO:0007669"/>
    <property type="project" value="TreeGrafter"/>
</dbReference>
<comment type="similarity">
    <text evidence="3">Belongs to the ATG2 family.</text>
</comment>
<keyword evidence="8" id="KW-0445">Lipid transport</keyword>
<dbReference type="GO" id="GO:0061908">
    <property type="term" value="C:phagophore"/>
    <property type="evidence" value="ECO:0007669"/>
    <property type="project" value="TreeGrafter"/>
</dbReference>
<comment type="catalytic activity">
    <reaction evidence="11">
        <text>a 1,2-diacyl-sn-glycero-3-phosphoethanolamine(in) = a 1,2-diacyl-sn-glycero-3-phosphoethanolamine(out)</text>
        <dbReference type="Rhea" id="RHEA:38895"/>
        <dbReference type="ChEBI" id="CHEBI:64612"/>
    </reaction>
</comment>
<proteinExistence type="inferred from homology"/>
<evidence type="ECO:0000256" key="7">
    <source>
        <dbReference type="ARBA" id="ARBA00023006"/>
    </source>
</evidence>
<dbReference type="GO" id="GO:0034045">
    <property type="term" value="C:phagophore assembly site membrane"/>
    <property type="evidence" value="ECO:0007669"/>
    <property type="project" value="UniProtKB-SubCell"/>
</dbReference>
<evidence type="ECO:0000256" key="3">
    <source>
        <dbReference type="ARBA" id="ARBA00009714"/>
    </source>
</evidence>
<feature type="compositionally biased region" description="Basic and acidic residues" evidence="12">
    <location>
        <begin position="1027"/>
        <end position="1045"/>
    </location>
</feature>
<keyword evidence="7" id="KW-0072">Autophagy</keyword>
<accession>A0A6J8EU24</accession>
<feature type="region of interest" description="Disordered" evidence="12">
    <location>
        <begin position="353"/>
        <end position="373"/>
    </location>
</feature>
<protein>
    <recommendedName>
        <fullName evidence="4">Autophagy-related protein 2</fullName>
    </recommendedName>
</protein>
<feature type="compositionally biased region" description="Basic and acidic residues" evidence="12">
    <location>
        <begin position="359"/>
        <end position="373"/>
    </location>
</feature>
<feature type="region of interest" description="Disordered" evidence="12">
    <location>
        <begin position="1193"/>
        <end position="1225"/>
    </location>
</feature>
<dbReference type="GO" id="GO:0005789">
    <property type="term" value="C:endoplasmic reticulum membrane"/>
    <property type="evidence" value="ECO:0007669"/>
    <property type="project" value="UniProtKB-SubCell"/>
</dbReference>
<reference evidence="13 14" key="1">
    <citation type="submission" date="2020-06" db="EMBL/GenBank/DDBJ databases">
        <authorList>
            <person name="Li R."/>
            <person name="Bekaert M."/>
        </authorList>
    </citation>
    <scope>NUCLEOTIDE SEQUENCE [LARGE SCALE GENOMIC DNA]</scope>
    <source>
        <strain evidence="14">wild</strain>
    </source>
</reference>
<evidence type="ECO:0000313" key="13">
    <source>
        <dbReference type="EMBL" id="CAC5424068.1"/>
    </source>
</evidence>
<feature type="region of interest" description="Disordered" evidence="12">
    <location>
        <begin position="1253"/>
        <end position="1273"/>
    </location>
</feature>
<dbReference type="GO" id="GO:0032266">
    <property type="term" value="F:phosphatidylinositol-3-phosphate binding"/>
    <property type="evidence" value="ECO:0007669"/>
    <property type="project" value="TreeGrafter"/>
</dbReference>
<comment type="subcellular location">
    <subcellularLocation>
        <location evidence="1">Endoplasmic reticulum membrane</location>
        <topology evidence="1">Peripheral membrane protein</topology>
    </subcellularLocation>
    <subcellularLocation>
        <location evidence="2">Preautophagosomal structure membrane</location>
        <topology evidence="2">Peripheral membrane protein</topology>
    </subcellularLocation>
</comment>
<evidence type="ECO:0000256" key="4">
    <source>
        <dbReference type="ARBA" id="ARBA00018070"/>
    </source>
</evidence>
<dbReference type="GO" id="GO:0061723">
    <property type="term" value="P:glycophagy"/>
    <property type="evidence" value="ECO:0007669"/>
    <property type="project" value="TreeGrafter"/>
</dbReference>